<dbReference type="EMBL" id="NIGF01000011">
    <property type="protein sequence ID" value="PQV63504.1"/>
    <property type="molecule type" value="Genomic_DNA"/>
</dbReference>
<comment type="caution">
    <text evidence="4">The sequence shown here is derived from an EMBL/GenBank/DDBJ whole genome shotgun (WGS) entry which is preliminary data.</text>
</comment>
<dbReference type="Proteomes" id="UP000237684">
    <property type="component" value="Unassembled WGS sequence"/>
</dbReference>
<sequence length="98" mass="10703">MKNLTKQRTLALGTLAVMSATILGGSAVAPVQAKSSTWKKIAIGSGVVTGYGLLKGNKKVAIIGGLATAGSYYKYKKDKKNESRRYRTTRRSARYYRR</sequence>
<evidence type="ECO:0000313" key="4">
    <source>
        <dbReference type="EMBL" id="PQV63504.1"/>
    </source>
</evidence>
<feature type="chain" id="PRO_5015785769" evidence="3">
    <location>
        <begin position="30"/>
        <end position="98"/>
    </location>
</feature>
<organism evidence="4 5">
    <name type="scientific">Abditibacterium utsteinense</name>
    <dbReference type="NCBI Taxonomy" id="1960156"/>
    <lineage>
        <taxon>Bacteria</taxon>
        <taxon>Pseudomonadati</taxon>
        <taxon>Abditibacteriota</taxon>
        <taxon>Abditibacteriia</taxon>
        <taxon>Abditibacteriales</taxon>
        <taxon>Abditibacteriaceae</taxon>
        <taxon>Abditibacterium</taxon>
    </lineage>
</organism>
<dbReference type="RefSeq" id="WP_106380387.1">
    <property type="nucleotide sequence ID" value="NZ_NIGF01000011.1"/>
</dbReference>
<gene>
    <name evidence="4" type="ORF">B1R32_11165</name>
</gene>
<name>A0A2S8SRS1_9BACT</name>
<evidence type="ECO:0000313" key="5">
    <source>
        <dbReference type="Proteomes" id="UP000237684"/>
    </source>
</evidence>
<evidence type="ECO:0000256" key="3">
    <source>
        <dbReference type="SAM" id="SignalP"/>
    </source>
</evidence>
<keyword evidence="5" id="KW-1185">Reference proteome</keyword>
<protein>
    <submittedName>
        <fullName evidence="4">Uncharacterized protein</fullName>
    </submittedName>
</protein>
<dbReference type="InParanoid" id="A0A2S8SRS1"/>
<evidence type="ECO:0000256" key="1">
    <source>
        <dbReference type="SAM" id="MobiDB-lite"/>
    </source>
</evidence>
<feature type="transmembrane region" description="Helical" evidence="2">
    <location>
        <begin position="57"/>
        <end position="75"/>
    </location>
</feature>
<evidence type="ECO:0000256" key="2">
    <source>
        <dbReference type="SAM" id="Phobius"/>
    </source>
</evidence>
<accession>A0A2S8SRS1</accession>
<keyword evidence="2" id="KW-1133">Transmembrane helix</keyword>
<reference evidence="4 5" key="1">
    <citation type="journal article" date="2018" name="Syst. Appl. Microbiol.">
        <title>Abditibacterium utsteinense sp. nov., the first cultivated member of candidate phylum FBP, isolated from ice-free Antarctic soil samples.</title>
        <authorList>
            <person name="Tahon G."/>
            <person name="Tytgat B."/>
            <person name="Lebbe L."/>
            <person name="Carlier A."/>
            <person name="Willems A."/>
        </authorList>
    </citation>
    <scope>NUCLEOTIDE SEQUENCE [LARGE SCALE GENOMIC DNA]</scope>
    <source>
        <strain evidence="4 5">LMG 29911</strain>
    </source>
</reference>
<keyword evidence="2" id="KW-0472">Membrane</keyword>
<feature type="signal peptide" evidence="3">
    <location>
        <begin position="1"/>
        <end position="29"/>
    </location>
</feature>
<feature type="region of interest" description="Disordered" evidence="1">
    <location>
        <begin position="79"/>
        <end position="98"/>
    </location>
</feature>
<proteinExistence type="predicted"/>
<keyword evidence="3" id="KW-0732">Signal</keyword>
<dbReference type="AlphaFoldDB" id="A0A2S8SRS1"/>
<keyword evidence="2" id="KW-0812">Transmembrane</keyword>
<feature type="compositionally biased region" description="Basic residues" evidence="1">
    <location>
        <begin position="86"/>
        <end position="98"/>
    </location>
</feature>